<name>A0A8H5UJP0_9HYPO</name>
<dbReference type="EMBL" id="JAAOAK010000108">
    <property type="protein sequence ID" value="KAF5689142.1"/>
    <property type="molecule type" value="Genomic_DNA"/>
</dbReference>
<evidence type="ECO:0000256" key="1">
    <source>
        <dbReference type="SAM" id="Coils"/>
    </source>
</evidence>
<feature type="coiled-coil region" evidence="1">
    <location>
        <begin position="669"/>
        <end position="703"/>
    </location>
</feature>
<organism evidence="3 4">
    <name type="scientific">Fusarium denticulatum</name>
    <dbReference type="NCBI Taxonomy" id="48507"/>
    <lineage>
        <taxon>Eukaryota</taxon>
        <taxon>Fungi</taxon>
        <taxon>Dikarya</taxon>
        <taxon>Ascomycota</taxon>
        <taxon>Pezizomycotina</taxon>
        <taxon>Sordariomycetes</taxon>
        <taxon>Hypocreomycetidae</taxon>
        <taxon>Hypocreales</taxon>
        <taxon>Nectriaceae</taxon>
        <taxon>Fusarium</taxon>
        <taxon>Fusarium fujikuroi species complex</taxon>
    </lineage>
</organism>
<sequence length="808" mass="93724">MEAYHLYTLSLLAEIIDDVEKAKDLYEALPTLSKDVLKDIISDELLRGVKTGKKTISMIYPTSETDDQGLGWKQWPLLVCGVENAMKKNGTLANNPPVDVSNQTIGSDRSHIKFRAYKGFAMAHIGLVREEEKWVQQISHSVFAAAGQKGEGGHKDGWNQTYTVESKKELSDLKAKIDNLEKEIKDKDATIKSIKDDQQAKLERQQELNALDESYQEELMERLKKASKEAKKRVQQELDRLQRLEREKKHEFSNGQQELAILKEKHQALMSTNKDLKAKVERIQAKADALKEQTEKDDKAREEEKSKIHKQDLIIIDYLSKFQFQEETICQLERRIHDQQSEISGKDKEQKLTMKNMEDKKKKEKDLAEDLNKKGEEIQALRRKLDETEKQRQVCHEQVRDLGEKHNTVLKEIEGKKKEIDDINSQSDVNIKGYQEQLSNKDKKINNFLKEVTKLEGKVKQLEAKLVDSGEANSKRSSKLQAEFANADKERVKLLADLEKLVKENKILQTSIDTAKKEAEEKERHHAEIQQKLKAQLSNVLNEIKSPKDIDPGTEHVLDISTSINEVLRYLKTSSNETKDLKERLAKAEERYLIDGREIEDKESKFSKDLEDATQRVSELEEQLNNVQSQCQKEVSEKLRFEQELGTTKHALAEKKDLEDQIFQRQAEEVRLKEKNERLKNRLNRLEGEVTTLKEEYRQVQSSECQLQKKLIEVEKDREQEKDKTAFKDVQIAEKDRVVNELQKKLLETRNMLQDEEAKSQADIKSYSEQLKSVEIEQELLERQITDLTFEITKEAVKDANQRDQPVT</sequence>
<gene>
    <name evidence="3" type="ORF">FDENT_4506</name>
</gene>
<accession>A0A8H5UJP0</accession>
<dbReference type="AlphaFoldDB" id="A0A8H5UJP0"/>
<dbReference type="Proteomes" id="UP000562682">
    <property type="component" value="Unassembled WGS sequence"/>
</dbReference>
<evidence type="ECO:0000256" key="2">
    <source>
        <dbReference type="SAM" id="MobiDB-lite"/>
    </source>
</evidence>
<comment type="caution">
    <text evidence="3">The sequence shown here is derived from an EMBL/GenBank/DDBJ whole genome shotgun (WGS) entry which is preliminary data.</text>
</comment>
<feature type="coiled-coil region" evidence="1">
    <location>
        <begin position="431"/>
        <end position="539"/>
    </location>
</feature>
<protein>
    <submittedName>
        <fullName evidence="3">Uncharacterized protein</fullName>
    </submittedName>
</protein>
<feature type="coiled-coil region" evidence="1">
    <location>
        <begin position="732"/>
        <end position="791"/>
    </location>
</feature>
<proteinExistence type="predicted"/>
<evidence type="ECO:0000313" key="4">
    <source>
        <dbReference type="Proteomes" id="UP000562682"/>
    </source>
</evidence>
<evidence type="ECO:0000313" key="3">
    <source>
        <dbReference type="EMBL" id="KAF5689142.1"/>
    </source>
</evidence>
<feature type="region of interest" description="Disordered" evidence="2">
    <location>
        <begin position="340"/>
        <end position="365"/>
    </location>
</feature>
<keyword evidence="1" id="KW-0175">Coiled coil</keyword>
<feature type="coiled-coil region" evidence="1">
    <location>
        <begin position="571"/>
        <end position="637"/>
    </location>
</feature>
<keyword evidence="4" id="KW-1185">Reference proteome</keyword>
<reference evidence="3 4" key="1">
    <citation type="submission" date="2020-05" db="EMBL/GenBank/DDBJ databases">
        <title>Identification and distribution of gene clusters putatively required for synthesis of sphingolipid metabolism inhibitors in phylogenetically diverse species of the filamentous fungus Fusarium.</title>
        <authorList>
            <person name="Kim H.-S."/>
            <person name="Busman M."/>
            <person name="Brown D.W."/>
            <person name="Divon H."/>
            <person name="Uhlig S."/>
            <person name="Proctor R.H."/>
        </authorList>
    </citation>
    <scope>NUCLEOTIDE SEQUENCE [LARGE SCALE GENOMIC DNA]</scope>
    <source>
        <strain evidence="3 4">NRRL 25311</strain>
    </source>
</reference>
<feature type="coiled-coil region" evidence="1">
    <location>
        <begin position="163"/>
        <end position="293"/>
    </location>
</feature>